<evidence type="ECO:0000313" key="1">
    <source>
        <dbReference type="EMBL" id="CEG12285.1"/>
    </source>
</evidence>
<name>A0A098EB91_9ZZZZ</name>
<gene>
    <name evidence="1" type="ORF">MSIBF_A2080034</name>
</gene>
<reference evidence="1" key="1">
    <citation type="submission" date="2014-09" db="EMBL/GenBank/DDBJ databases">
        <authorList>
            <person name="Probst J Alexander"/>
        </authorList>
    </citation>
    <scope>NUCLEOTIDE SEQUENCE</scope>
</reference>
<proteinExistence type="predicted"/>
<sequence>MNNNTYNFDIYGGPISDFYQDIDPSNFRENKPIYYWTNKKNTPNSCKNAVISELNIAGFVALISCDNITS</sequence>
<dbReference type="EMBL" id="CCXY01000122">
    <property type="protein sequence ID" value="CEG12285.1"/>
    <property type="molecule type" value="Genomic_DNA"/>
</dbReference>
<dbReference type="AlphaFoldDB" id="A0A098EB91"/>
<accession>A0A098EB91</accession>
<protein>
    <submittedName>
        <fullName evidence="1">Uncharacterized protein</fullName>
    </submittedName>
</protein>
<organism evidence="1">
    <name type="scientific">groundwater metagenome</name>
    <dbReference type="NCBI Taxonomy" id="717931"/>
    <lineage>
        <taxon>unclassified sequences</taxon>
        <taxon>metagenomes</taxon>
        <taxon>ecological metagenomes</taxon>
    </lineage>
</organism>